<dbReference type="GO" id="GO:0005634">
    <property type="term" value="C:nucleus"/>
    <property type="evidence" value="ECO:0007669"/>
    <property type="project" value="TreeGrafter"/>
</dbReference>
<dbReference type="EMBL" id="WIGM01001245">
    <property type="protein sequence ID" value="KAF6802739.1"/>
    <property type="molecule type" value="Genomic_DNA"/>
</dbReference>
<dbReference type="PANTHER" id="PTHR45626:SF22">
    <property type="entry name" value="DNA REPAIR PROTEIN RAD5"/>
    <property type="match status" value="1"/>
</dbReference>
<proteinExistence type="predicted"/>
<comment type="caution">
    <text evidence="4">The sequence shown here is derived from an EMBL/GenBank/DDBJ whole genome shotgun (WGS) entry which is preliminary data.</text>
</comment>
<keyword evidence="3" id="KW-0067">ATP-binding</keyword>
<reference evidence="4" key="1">
    <citation type="journal article" date="2020" name="Phytopathology">
        <title>Genome Sequence Resources of Colletotrichum truncatum, C. plurivorum, C. musicola, and C. sojae: Four Species Pathogenic to Soybean (Glycine max).</title>
        <authorList>
            <person name="Rogerio F."/>
            <person name="Boufleur T.R."/>
            <person name="Ciampi-Guillardi M."/>
            <person name="Sukno S.A."/>
            <person name="Thon M.R."/>
            <person name="Massola Junior N.S."/>
            <person name="Baroncelli R."/>
        </authorList>
    </citation>
    <scope>NUCLEOTIDE SEQUENCE</scope>
    <source>
        <strain evidence="4">LFN0074</strain>
    </source>
</reference>
<organism evidence="4 5">
    <name type="scientific">Colletotrichum musicola</name>
    <dbReference type="NCBI Taxonomy" id="2175873"/>
    <lineage>
        <taxon>Eukaryota</taxon>
        <taxon>Fungi</taxon>
        <taxon>Dikarya</taxon>
        <taxon>Ascomycota</taxon>
        <taxon>Pezizomycotina</taxon>
        <taxon>Sordariomycetes</taxon>
        <taxon>Hypocreomycetidae</taxon>
        <taxon>Glomerellales</taxon>
        <taxon>Glomerellaceae</taxon>
        <taxon>Colletotrichum</taxon>
        <taxon>Colletotrichum orchidearum species complex</taxon>
    </lineage>
</organism>
<dbReference type="AlphaFoldDB" id="A0A8H6IXL2"/>
<evidence type="ECO:0000256" key="1">
    <source>
        <dbReference type="ARBA" id="ARBA00022741"/>
    </source>
</evidence>
<keyword evidence="2" id="KW-0378">Hydrolase</keyword>
<dbReference type="GO" id="GO:0016787">
    <property type="term" value="F:hydrolase activity"/>
    <property type="evidence" value="ECO:0007669"/>
    <property type="project" value="UniProtKB-KW"/>
</dbReference>
<keyword evidence="1" id="KW-0547">Nucleotide-binding</keyword>
<dbReference type="OrthoDB" id="4850194at2759"/>
<dbReference type="Proteomes" id="UP000639643">
    <property type="component" value="Unassembled WGS sequence"/>
</dbReference>
<dbReference type="GO" id="GO:0006281">
    <property type="term" value="P:DNA repair"/>
    <property type="evidence" value="ECO:0007669"/>
    <property type="project" value="TreeGrafter"/>
</dbReference>
<accession>A0A8H6IXL2</accession>
<keyword evidence="5" id="KW-1185">Reference proteome</keyword>
<dbReference type="Gene3D" id="3.40.50.300">
    <property type="entry name" value="P-loop containing nucleotide triphosphate hydrolases"/>
    <property type="match status" value="1"/>
</dbReference>
<evidence type="ECO:0000256" key="3">
    <source>
        <dbReference type="ARBA" id="ARBA00022840"/>
    </source>
</evidence>
<evidence type="ECO:0000313" key="5">
    <source>
        <dbReference type="Proteomes" id="UP000639643"/>
    </source>
</evidence>
<evidence type="ECO:0000313" key="4">
    <source>
        <dbReference type="EMBL" id="KAF6802739.1"/>
    </source>
</evidence>
<name>A0A8H6IXL2_9PEZI</name>
<dbReference type="GO" id="GO:0008094">
    <property type="term" value="F:ATP-dependent activity, acting on DNA"/>
    <property type="evidence" value="ECO:0007669"/>
    <property type="project" value="TreeGrafter"/>
</dbReference>
<dbReference type="InterPro" id="IPR027417">
    <property type="entry name" value="P-loop_NTPase"/>
</dbReference>
<evidence type="ECO:0000256" key="2">
    <source>
        <dbReference type="ARBA" id="ARBA00022801"/>
    </source>
</evidence>
<dbReference type="PANTHER" id="PTHR45626">
    <property type="entry name" value="TRANSCRIPTION TERMINATION FACTOR 2-RELATED"/>
    <property type="match status" value="1"/>
</dbReference>
<dbReference type="InterPro" id="IPR050628">
    <property type="entry name" value="SNF2_RAD54_helicase_TF"/>
</dbReference>
<dbReference type="SUPFAM" id="SSF52540">
    <property type="entry name" value="P-loop containing nucleoside triphosphate hydrolases"/>
    <property type="match status" value="1"/>
</dbReference>
<sequence>MEPHCNPTLEDQALARIHRLGQEKEVKTLRFYVRDSFEEVLMSMLCEMEV</sequence>
<dbReference type="GO" id="GO:0005524">
    <property type="term" value="F:ATP binding"/>
    <property type="evidence" value="ECO:0007669"/>
    <property type="project" value="UniProtKB-KW"/>
</dbReference>
<gene>
    <name evidence="4" type="ORF">CMUS01_15279</name>
</gene>
<protein>
    <submittedName>
        <fullName evidence="4">WD domain-containing protein</fullName>
    </submittedName>
</protein>